<reference evidence="2" key="1">
    <citation type="submission" date="2021-03" db="EMBL/GenBank/DDBJ databases">
        <authorList>
            <person name="Bekaert M."/>
        </authorList>
    </citation>
    <scope>NUCLEOTIDE SEQUENCE</scope>
</reference>
<gene>
    <name evidence="2" type="ORF">MEDL_50135</name>
</gene>
<feature type="region of interest" description="Disordered" evidence="1">
    <location>
        <begin position="172"/>
        <end position="195"/>
    </location>
</feature>
<feature type="region of interest" description="Disordered" evidence="1">
    <location>
        <begin position="107"/>
        <end position="149"/>
    </location>
</feature>
<feature type="compositionally biased region" description="Polar residues" evidence="1">
    <location>
        <begin position="226"/>
        <end position="248"/>
    </location>
</feature>
<comment type="caution">
    <text evidence="2">The sequence shown here is derived from an EMBL/GenBank/DDBJ whole genome shotgun (WGS) entry which is preliminary data.</text>
</comment>
<evidence type="ECO:0000313" key="2">
    <source>
        <dbReference type="EMBL" id="CAG2237687.1"/>
    </source>
</evidence>
<proteinExistence type="predicted"/>
<feature type="compositionally biased region" description="Acidic residues" evidence="1">
    <location>
        <begin position="268"/>
        <end position="277"/>
    </location>
</feature>
<evidence type="ECO:0000256" key="1">
    <source>
        <dbReference type="SAM" id="MobiDB-lite"/>
    </source>
</evidence>
<protein>
    <submittedName>
        <fullName evidence="2">Uncharacterized protein</fullName>
    </submittedName>
</protein>
<name>A0A8S3U2H6_MYTED</name>
<feature type="region of interest" description="Disordered" evidence="1">
    <location>
        <begin position="218"/>
        <end position="277"/>
    </location>
</feature>
<keyword evidence="3" id="KW-1185">Reference proteome</keyword>
<feature type="compositionally biased region" description="Pro residues" evidence="1">
    <location>
        <begin position="120"/>
        <end position="132"/>
    </location>
</feature>
<organism evidence="2 3">
    <name type="scientific">Mytilus edulis</name>
    <name type="common">Blue mussel</name>
    <dbReference type="NCBI Taxonomy" id="6550"/>
    <lineage>
        <taxon>Eukaryota</taxon>
        <taxon>Metazoa</taxon>
        <taxon>Spiralia</taxon>
        <taxon>Lophotrochozoa</taxon>
        <taxon>Mollusca</taxon>
        <taxon>Bivalvia</taxon>
        <taxon>Autobranchia</taxon>
        <taxon>Pteriomorphia</taxon>
        <taxon>Mytilida</taxon>
        <taxon>Mytiloidea</taxon>
        <taxon>Mytilidae</taxon>
        <taxon>Mytilinae</taxon>
        <taxon>Mytilus</taxon>
    </lineage>
</organism>
<dbReference type="AlphaFoldDB" id="A0A8S3U2H6"/>
<sequence length="277" mass="31745">MDNAEIRQIICEKCIVVRGFNNEIQFHQIQKSFPESRRINLATRTATLPSRDKEWIIQLQSVTDAQKYIEEVRIKKCPEGLLDISDCKLPCDIPDAWLQDEVIPEKSARSPKHVSSGTIQPPPYSPPDPSVPPSQDSPSAHGFPLYDPRMYGPNQHNPYGYYPSYRMPMNPYHLGRSGNEQLPQDQYRPHHADQWGQYPGYYPPGPYGSYSGYGYHPPSNFDFHQPVQQFPVQENPNQYRQGNENLGNTTYQSTSSVTVQEENKVQSDGEEDIDEEK</sequence>
<accession>A0A8S3U2H6</accession>
<dbReference type="EMBL" id="CAJPWZ010002400">
    <property type="protein sequence ID" value="CAG2237687.1"/>
    <property type="molecule type" value="Genomic_DNA"/>
</dbReference>
<dbReference type="Proteomes" id="UP000683360">
    <property type="component" value="Unassembled WGS sequence"/>
</dbReference>
<evidence type="ECO:0000313" key="3">
    <source>
        <dbReference type="Proteomes" id="UP000683360"/>
    </source>
</evidence>
<feature type="compositionally biased region" description="Low complexity" evidence="1">
    <location>
        <begin position="249"/>
        <end position="260"/>
    </location>
</feature>